<evidence type="ECO:0000259" key="2">
    <source>
        <dbReference type="SMART" id="SM00481"/>
    </source>
</evidence>
<dbReference type="GO" id="GO:0004534">
    <property type="term" value="F:5'-3' RNA exonuclease activity"/>
    <property type="evidence" value="ECO:0007669"/>
    <property type="project" value="TreeGrafter"/>
</dbReference>
<dbReference type="EMBL" id="UINC01166095">
    <property type="protein sequence ID" value="SVD67862.1"/>
    <property type="molecule type" value="Genomic_DNA"/>
</dbReference>
<dbReference type="InterPro" id="IPR016195">
    <property type="entry name" value="Pol/histidinol_Pase-like"/>
</dbReference>
<dbReference type="PANTHER" id="PTHR42924:SF11">
    <property type="entry name" value="POLYMERASE_HISTIDINOL PHOSPHATASE N-TERMINAL DOMAIN-CONTAINING PROTEIN"/>
    <property type="match status" value="1"/>
</dbReference>
<evidence type="ECO:0000256" key="1">
    <source>
        <dbReference type="SAM" id="MobiDB-lite"/>
    </source>
</evidence>
<sequence length="210" mass="23289">MTSKWYKGNLHTHTTNSDGDASPSHVAEWYRSNGYDFLCISDHNHLTILNDSNQKRWPLLIPGEEVTSAAGKTPVHVNGYGINELVEPSGSNDVVTALSENVQRIVSAGGLASINHPNYKWAFGYSQLVKVNGYRFIEVYNGHHLSNSEGDLERPSVSNIWDQLLTRGKKILGLAVDDSHNYHEIGPDLSNPGRGWIQVQVNQLSKNSIL</sequence>
<dbReference type="InterPro" id="IPR003141">
    <property type="entry name" value="Pol/His_phosphatase_N"/>
</dbReference>
<dbReference type="GO" id="GO:0035312">
    <property type="term" value="F:5'-3' DNA exonuclease activity"/>
    <property type="evidence" value="ECO:0007669"/>
    <property type="project" value="TreeGrafter"/>
</dbReference>
<dbReference type="SUPFAM" id="SSF89550">
    <property type="entry name" value="PHP domain-like"/>
    <property type="match status" value="1"/>
</dbReference>
<feature type="domain" description="Polymerase/histidinol phosphatase N-terminal" evidence="2">
    <location>
        <begin position="8"/>
        <end position="70"/>
    </location>
</feature>
<feature type="non-terminal residue" evidence="3">
    <location>
        <position position="210"/>
    </location>
</feature>
<dbReference type="NCBIfam" id="NF038032">
    <property type="entry name" value="CehA_McbA_metalo"/>
    <property type="match status" value="1"/>
</dbReference>
<name>A0A382X9X1_9ZZZZ</name>
<organism evidence="3">
    <name type="scientific">marine metagenome</name>
    <dbReference type="NCBI Taxonomy" id="408172"/>
    <lineage>
        <taxon>unclassified sequences</taxon>
        <taxon>metagenomes</taxon>
        <taxon>ecological metagenomes</taxon>
    </lineage>
</organism>
<evidence type="ECO:0000313" key="3">
    <source>
        <dbReference type="EMBL" id="SVD67862.1"/>
    </source>
</evidence>
<dbReference type="SMART" id="SM00481">
    <property type="entry name" value="POLIIIAc"/>
    <property type="match status" value="1"/>
</dbReference>
<dbReference type="PANTHER" id="PTHR42924">
    <property type="entry name" value="EXONUCLEASE"/>
    <property type="match status" value="1"/>
</dbReference>
<dbReference type="AlphaFoldDB" id="A0A382X9X1"/>
<accession>A0A382X9X1</accession>
<dbReference type="InterPro" id="IPR052018">
    <property type="entry name" value="PHP_domain"/>
</dbReference>
<dbReference type="Gene3D" id="3.20.20.140">
    <property type="entry name" value="Metal-dependent hydrolases"/>
    <property type="match status" value="1"/>
</dbReference>
<reference evidence="3" key="1">
    <citation type="submission" date="2018-05" db="EMBL/GenBank/DDBJ databases">
        <authorList>
            <person name="Lanie J.A."/>
            <person name="Ng W.-L."/>
            <person name="Kazmierczak K.M."/>
            <person name="Andrzejewski T.M."/>
            <person name="Davidsen T.M."/>
            <person name="Wayne K.J."/>
            <person name="Tettelin H."/>
            <person name="Glass J.I."/>
            <person name="Rusch D."/>
            <person name="Podicherti R."/>
            <person name="Tsui H.-C.T."/>
            <person name="Winkler M.E."/>
        </authorList>
    </citation>
    <scope>NUCLEOTIDE SEQUENCE</scope>
</reference>
<protein>
    <recommendedName>
        <fullName evidence="2">Polymerase/histidinol phosphatase N-terminal domain-containing protein</fullName>
    </recommendedName>
</protein>
<proteinExistence type="predicted"/>
<feature type="region of interest" description="Disordered" evidence="1">
    <location>
        <begin position="1"/>
        <end position="23"/>
    </location>
</feature>
<gene>
    <name evidence="3" type="ORF">METZ01_LOCUS420716</name>
</gene>